<organism evidence="1 2">
    <name type="scientific">Holothuria leucospilota</name>
    <name type="common">Black long sea cucumber</name>
    <name type="synonym">Mertensiothuria leucospilota</name>
    <dbReference type="NCBI Taxonomy" id="206669"/>
    <lineage>
        <taxon>Eukaryota</taxon>
        <taxon>Metazoa</taxon>
        <taxon>Echinodermata</taxon>
        <taxon>Eleutherozoa</taxon>
        <taxon>Echinozoa</taxon>
        <taxon>Holothuroidea</taxon>
        <taxon>Aspidochirotacea</taxon>
        <taxon>Aspidochirotida</taxon>
        <taxon>Holothuriidae</taxon>
        <taxon>Holothuria</taxon>
    </lineage>
</organism>
<proteinExistence type="predicted"/>
<protein>
    <submittedName>
        <fullName evidence="1">Uncharacterized protein</fullName>
    </submittedName>
</protein>
<dbReference type="PANTHER" id="PTHR37984:SF7">
    <property type="entry name" value="INTEGRASE CATALYTIC DOMAIN-CONTAINING PROTEIN"/>
    <property type="match status" value="1"/>
</dbReference>
<evidence type="ECO:0000313" key="2">
    <source>
        <dbReference type="Proteomes" id="UP001152320"/>
    </source>
</evidence>
<dbReference type="OrthoDB" id="7975104at2759"/>
<accession>A0A9Q1CE26</accession>
<comment type="caution">
    <text evidence="1">The sequence shown here is derived from an EMBL/GenBank/DDBJ whole genome shotgun (WGS) entry which is preliminary data.</text>
</comment>
<gene>
    <name evidence="1" type="ORF">HOLleu_10817</name>
</gene>
<keyword evidence="2" id="KW-1185">Reference proteome</keyword>
<dbReference type="AlphaFoldDB" id="A0A9Q1CE26"/>
<dbReference type="PANTHER" id="PTHR37984">
    <property type="entry name" value="PROTEIN CBG26694"/>
    <property type="match status" value="1"/>
</dbReference>
<sequence length="130" mass="14629">MKIMYKPGRETLLDDAMSQLNLIPCRSKGKLIKLKQAINEDPKMTALSEHIINGWPEKQRSLPQPLLQYLSCRDELTGEEGGVIMKVQRILIPQCGKGILAKLHDAHQSIVKCQLRAKSTVFLVKNQPGQ</sequence>
<dbReference type="InterPro" id="IPR050951">
    <property type="entry name" value="Retrovirus_Pol_polyprotein"/>
</dbReference>
<dbReference type="EMBL" id="JAIZAY010000004">
    <property type="protein sequence ID" value="KAJ8043631.1"/>
    <property type="molecule type" value="Genomic_DNA"/>
</dbReference>
<reference evidence="1" key="1">
    <citation type="submission" date="2021-10" db="EMBL/GenBank/DDBJ databases">
        <title>Tropical sea cucumber genome reveals ecological adaptation and Cuvierian tubules defense mechanism.</title>
        <authorList>
            <person name="Chen T."/>
        </authorList>
    </citation>
    <scope>NUCLEOTIDE SEQUENCE</scope>
    <source>
        <strain evidence="1">Nanhai2018</strain>
        <tissue evidence="1">Muscle</tissue>
    </source>
</reference>
<evidence type="ECO:0000313" key="1">
    <source>
        <dbReference type="EMBL" id="KAJ8043631.1"/>
    </source>
</evidence>
<name>A0A9Q1CE26_HOLLE</name>
<dbReference type="Proteomes" id="UP001152320">
    <property type="component" value="Chromosome 4"/>
</dbReference>